<dbReference type="OrthoDB" id="9798157at2"/>
<reference evidence="2 3" key="1">
    <citation type="submission" date="2019-08" db="EMBL/GenBank/DDBJ databases">
        <authorList>
            <person name="Peeters C."/>
        </authorList>
    </citation>
    <scope>NUCLEOTIDE SEQUENCE [LARGE SCALE GENOMIC DNA]</scope>
    <source>
        <strain evidence="2 3">LMG 30175</strain>
    </source>
</reference>
<dbReference type="SUPFAM" id="SSF54909">
    <property type="entry name" value="Dimeric alpha+beta barrel"/>
    <property type="match status" value="1"/>
</dbReference>
<evidence type="ECO:0000259" key="1">
    <source>
        <dbReference type="PROSITE" id="PS51725"/>
    </source>
</evidence>
<name>A0A5E4RU79_9BURK</name>
<dbReference type="Pfam" id="PF03992">
    <property type="entry name" value="ABM"/>
    <property type="match status" value="1"/>
</dbReference>
<evidence type="ECO:0000313" key="2">
    <source>
        <dbReference type="EMBL" id="VVD66555.1"/>
    </source>
</evidence>
<proteinExistence type="predicted"/>
<dbReference type="InterPro" id="IPR011008">
    <property type="entry name" value="Dimeric_a/b-barrel"/>
</dbReference>
<dbReference type="GO" id="GO:0004497">
    <property type="term" value="F:monooxygenase activity"/>
    <property type="evidence" value="ECO:0007669"/>
    <property type="project" value="UniProtKB-KW"/>
</dbReference>
<accession>A0A5E4RU79</accession>
<organism evidence="2 3">
    <name type="scientific">Pandoraea terrae</name>
    <dbReference type="NCBI Taxonomy" id="1537710"/>
    <lineage>
        <taxon>Bacteria</taxon>
        <taxon>Pseudomonadati</taxon>
        <taxon>Pseudomonadota</taxon>
        <taxon>Betaproteobacteria</taxon>
        <taxon>Burkholderiales</taxon>
        <taxon>Burkholderiaceae</taxon>
        <taxon>Pandoraea</taxon>
    </lineage>
</organism>
<dbReference type="Proteomes" id="UP000414233">
    <property type="component" value="Unassembled WGS sequence"/>
</dbReference>
<feature type="domain" description="ABM" evidence="1">
    <location>
        <begin position="2"/>
        <end position="92"/>
    </location>
</feature>
<dbReference type="PROSITE" id="PS51725">
    <property type="entry name" value="ABM"/>
    <property type="match status" value="1"/>
</dbReference>
<keyword evidence="2" id="KW-0560">Oxidoreductase</keyword>
<dbReference type="AlphaFoldDB" id="A0A5E4RU79"/>
<gene>
    <name evidence="2" type="ORF">PTE30175_00373</name>
</gene>
<keyword evidence="2" id="KW-0503">Monooxygenase</keyword>
<dbReference type="Gene3D" id="3.30.70.100">
    <property type="match status" value="1"/>
</dbReference>
<evidence type="ECO:0000313" key="3">
    <source>
        <dbReference type="Proteomes" id="UP000414233"/>
    </source>
</evidence>
<dbReference type="RefSeq" id="WP_150695334.1">
    <property type="nucleotide sequence ID" value="NZ_CABPRZ010000001.1"/>
</dbReference>
<keyword evidence="3" id="KW-1185">Reference proteome</keyword>
<dbReference type="InterPro" id="IPR007138">
    <property type="entry name" value="ABM_dom"/>
</dbReference>
<sequence>MIFEIAQIEVKPGTEAEFERGVVAATPLFKRARGCHGLRLLKSIEQPAHYSLVVTWETLEDHMVHFRESDDFLEWRRLVGSCFAAPPNVGHVTEALVGF</sequence>
<dbReference type="EMBL" id="CABPRZ010000001">
    <property type="protein sequence ID" value="VVD66555.1"/>
    <property type="molecule type" value="Genomic_DNA"/>
</dbReference>
<protein>
    <submittedName>
        <fullName evidence="2">Antibiotic biosynthesis monooxygenase</fullName>
    </submittedName>
</protein>